<evidence type="ECO:0000313" key="2">
    <source>
        <dbReference type="EMBL" id="NJC40020.1"/>
    </source>
</evidence>
<evidence type="ECO:0008006" key="4">
    <source>
        <dbReference type="Google" id="ProtNLM"/>
    </source>
</evidence>
<organism evidence="2 3">
    <name type="scientific">Brevundimonas alba</name>
    <dbReference type="NCBI Taxonomy" id="74314"/>
    <lineage>
        <taxon>Bacteria</taxon>
        <taxon>Pseudomonadati</taxon>
        <taxon>Pseudomonadota</taxon>
        <taxon>Alphaproteobacteria</taxon>
        <taxon>Caulobacterales</taxon>
        <taxon>Caulobacteraceae</taxon>
        <taxon>Brevundimonas</taxon>
    </lineage>
</organism>
<feature type="transmembrane region" description="Helical" evidence="1">
    <location>
        <begin position="35"/>
        <end position="54"/>
    </location>
</feature>
<dbReference type="Proteomes" id="UP000587415">
    <property type="component" value="Unassembled WGS sequence"/>
</dbReference>
<dbReference type="AlphaFoldDB" id="A0A7X5YHE5"/>
<feature type="transmembrane region" description="Helical" evidence="1">
    <location>
        <begin position="75"/>
        <end position="96"/>
    </location>
</feature>
<comment type="caution">
    <text evidence="2">The sequence shown here is derived from an EMBL/GenBank/DDBJ whole genome shotgun (WGS) entry which is preliminary data.</text>
</comment>
<keyword evidence="1" id="KW-0812">Transmembrane</keyword>
<proteinExistence type="predicted"/>
<sequence length="138" mass="14239">MTHRLVPAIALAAFIITAALGLSYAEGAGWVGEEGGRRIMQVLIGLMLAAYANMMPKQLARPNSSPRAEVATQSVLRVGGWSLALAGLVYAGLWTLAPLDIADIGSMVVLGGATAFMLGYAVWTFAACRRAAGGSTSA</sequence>
<dbReference type="EMBL" id="JAATJM010000001">
    <property type="protein sequence ID" value="NJC40020.1"/>
    <property type="molecule type" value="Genomic_DNA"/>
</dbReference>
<accession>A0A7X5YHE5</accession>
<name>A0A7X5YHE5_9CAUL</name>
<feature type="transmembrane region" description="Helical" evidence="1">
    <location>
        <begin position="108"/>
        <end position="128"/>
    </location>
</feature>
<gene>
    <name evidence="2" type="ORF">GGQ87_000278</name>
</gene>
<keyword evidence="3" id="KW-1185">Reference proteome</keyword>
<protein>
    <recommendedName>
        <fullName evidence="4">Ammonium transporter</fullName>
    </recommendedName>
</protein>
<dbReference type="RefSeq" id="WP_168044940.1">
    <property type="nucleotide sequence ID" value="NZ_JAATJM010000001.1"/>
</dbReference>
<evidence type="ECO:0000256" key="1">
    <source>
        <dbReference type="SAM" id="Phobius"/>
    </source>
</evidence>
<evidence type="ECO:0000313" key="3">
    <source>
        <dbReference type="Proteomes" id="UP000587415"/>
    </source>
</evidence>
<keyword evidence="1" id="KW-1133">Transmembrane helix</keyword>
<reference evidence="2 3" key="1">
    <citation type="submission" date="2020-03" db="EMBL/GenBank/DDBJ databases">
        <title>Genomic Encyclopedia of Type Strains, Phase IV (KMG-IV): sequencing the most valuable type-strain genomes for metagenomic binning, comparative biology and taxonomic classification.</title>
        <authorList>
            <person name="Goeker M."/>
        </authorList>
    </citation>
    <scope>NUCLEOTIDE SEQUENCE [LARGE SCALE GENOMIC DNA]</scope>
    <source>
        <strain evidence="2 3">DSM 4736</strain>
    </source>
</reference>
<keyword evidence="1" id="KW-0472">Membrane</keyword>